<evidence type="ECO:0000256" key="4">
    <source>
        <dbReference type="NCBIfam" id="TIGR03130"/>
    </source>
</evidence>
<dbReference type="RefSeq" id="WP_099554033.1">
    <property type="nucleotide sequence ID" value="NZ_LT960614.1"/>
</dbReference>
<evidence type="ECO:0000256" key="5">
    <source>
        <dbReference type="PIRSR" id="PIRSR609662-50"/>
    </source>
</evidence>
<keyword evidence="3 5" id="KW-0597">Phosphoprotein</keyword>
<evidence type="ECO:0000313" key="6">
    <source>
        <dbReference type="EMBL" id="SON54033.1"/>
    </source>
</evidence>
<dbReference type="EMBL" id="LT960614">
    <property type="protein sequence ID" value="SON54033.1"/>
    <property type="molecule type" value="Genomic_DNA"/>
</dbReference>
<keyword evidence="2" id="KW-0963">Cytoplasm</keyword>
<sequence>MNKLTFSYRTGERAGGNRTSALVGVVASGNLEVLLERSLGAEDCVIEVATPVNGFDDVWATVLADFVDRASPGGLRISINDGGARPDAVTLRLLQGMRMMEGDNG</sequence>
<comment type="subcellular location">
    <subcellularLocation>
        <location evidence="1">Cytoplasm</location>
    </subcellularLocation>
</comment>
<dbReference type="Pfam" id="PF06857">
    <property type="entry name" value="ACP"/>
    <property type="match status" value="1"/>
</dbReference>
<comment type="PTM">
    <text evidence="5">Covalently binds the prosthetic group of malonate decarboxylase.</text>
</comment>
<reference evidence="7" key="1">
    <citation type="submission" date="2017-09" db="EMBL/GenBank/DDBJ databases">
        <title>Genome sequence of Nannocystis excedens DSM 71.</title>
        <authorList>
            <person name="Blom J."/>
        </authorList>
    </citation>
    <scope>NUCLEOTIDE SEQUENCE [LARGE SCALE GENOMIC DNA]</scope>
    <source>
        <strain evidence="7">type strain: E19</strain>
    </source>
</reference>
<proteinExistence type="inferred from homology"/>
<dbReference type="Proteomes" id="UP000223606">
    <property type="component" value="Chromosome 1"/>
</dbReference>
<protein>
    <recommendedName>
        <fullName evidence="4">Malonate decarboxylase acyl carrier protein</fullName>
    </recommendedName>
</protein>
<dbReference type="NCBIfam" id="TIGR03130">
    <property type="entry name" value="malonate_delta"/>
    <property type="match status" value="1"/>
</dbReference>
<dbReference type="GO" id="GO:0005737">
    <property type="term" value="C:cytoplasm"/>
    <property type="evidence" value="ECO:0007669"/>
    <property type="project" value="UniProtKB-SubCell"/>
</dbReference>
<evidence type="ECO:0000313" key="7">
    <source>
        <dbReference type="Proteomes" id="UP000223606"/>
    </source>
</evidence>
<evidence type="ECO:0000256" key="3">
    <source>
        <dbReference type="ARBA" id="ARBA00022553"/>
    </source>
</evidence>
<gene>
    <name evidence="6" type="primary">mdcC</name>
    <name evidence="6" type="ORF">HDIA_0492</name>
</gene>
<dbReference type="AlphaFoldDB" id="A0A2C9D1C6"/>
<feature type="modified residue" description="O-(phosphoribosyl dephospho-coenzyme A)serine" evidence="5">
    <location>
        <position position="28"/>
    </location>
</feature>
<dbReference type="KEGG" id="hdi:HDIA_0492"/>
<dbReference type="HAMAP" id="MF_00710">
    <property type="entry name" value="Malonate_deCO2ase_dsu"/>
    <property type="match status" value="1"/>
</dbReference>
<dbReference type="OrthoDB" id="120290at2"/>
<dbReference type="InterPro" id="IPR009662">
    <property type="entry name" value="Malonate_deCO2ase_dsu"/>
</dbReference>
<dbReference type="InterPro" id="IPR023439">
    <property type="entry name" value="Mal_deCO2ase/Cit_lyase_ACP"/>
</dbReference>
<organism evidence="6 7">
    <name type="scientific">Hartmannibacter diazotrophicus</name>
    <dbReference type="NCBI Taxonomy" id="1482074"/>
    <lineage>
        <taxon>Bacteria</taxon>
        <taxon>Pseudomonadati</taxon>
        <taxon>Pseudomonadota</taxon>
        <taxon>Alphaproteobacteria</taxon>
        <taxon>Hyphomicrobiales</taxon>
        <taxon>Pleomorphomonadaceae</taxon>
        <taxon>Hartmannibacter</taxon>
    </lineage>
</organism>
<accession>A0A2C9D1C6</accession>
<name>A0A2C9D1C6_9HYPH</name>
<evidence type="ECO:0000256" key="2">
    <source>
        <dbReference type="ARBA" id="ARBA00022490"/>
    </source>
</evidence>
<evidence type="ECO:0000256" key="1">
    <source>
        <dbReference type="ARBA" id="ARBA00004496"/>
    </source>
</evidence>
<keyword evidence="7" id="KW-1185">Reference proteome</keyword>